<organism evidence="2 3">
    <name type="scientific">Natronoglycomyces albus</name>
    <dbReference type="NCBI Taxonomy" id="2811108"/>
    <lineage>
        <taxon>Bacteria</taxon>
        <taxon>Bacillati</taxon>
        <taxon>Actinomycetota</taxon>
        <taxon>Actinomycetes</taxon>
        <taxon>Glycomycetales</taxon>
        <taxon>Glycomycetaceae</taxon>
        <taxon>Natronoglycomyces</taxon>
    </lineage>
</organism>
<evidence type="ECO:0008006" key="4">
    <source>
        <dbReference type="Google" id="ProtNLM"/>
    </source>
</evidence>
<proteinExistence type="predicted"/>
<evidence type="ECO:0000256" key="1">
    <source>
        <dbReference type="SAM" id="MobiDB-lite"/>
    </source>
</evidence>
<evidence type="ECO:0000313" key="3">
    <source>
        <dbReference type="Proteomes" id="UP000662939"/>
    </source>
</evidence>
<dbReference type="RefSeq" id="WP_213171502.1">
    <property type="nucleotide sequence ID" value="NZ_CP070496.1"/>
</dbReference>
<dbReference type="KEGG" id="nav:JQS30_00685"/>
<gene>
    <name evidence="2" type="ORF">JQS30_00685</name>
</gene>
<dbReference type="Proteomes" id="UP000662939">
    <property type="component" value="Chromosome"/>
</dbReference>
<protein>
    <recommendedName>
        <fullName evidence="4">Lipoprotein</fullName>
    </recommendedName>
</protein>
<dbReference type="AlphaFoldDB" id="A0A895XJI3"/>
<dbReference type="PROSITE" id="PS51257">
    <property type="entry name" value="PROKAR_LIPOPROTEIN"/>
    <property type="match status" value="1"/>
</dbReference>
<keyword evidence="3" id="KW-1185">Reference proteome</keyword>
<dbReference type="EMBL" id="CP070496">
    <property type="protein sequence ID" value="QSB05494.1"/>
    <property type="molecule type" value="Genomic_DNA"/>
</dbReference>
<name>A0A895XJI3_9ACTN</name>
<reference evidence="2" key="1">
    <citation type="submission" date="2021-02" db="EMBL/GenBank/DDBJ databases">
        <title>Natronoglycomyces albus gen. nov., sp. nov, a haloalkaliphilic actinobacterium from a soda solonchak soil.</title>
        <authorList>
            <person name="Sorokin D.Y."/>
            <person name="Khijniak T.V."/>
            <person name="Zakharycheva A.P."/>
            <person name="Boueva O.V."/>
            <person name="Ariskina E.V."/>
            <person name="Hahnke R.L."/>
            <person name="Bunk B."/>
            <person name="Sproer C."/>
            <person name="Schumann P."/>
            <person name="Evtushenko L.I."/>
            <person name="Kublanov I.V."/>
        </authorList>
    </citation>
    <scope>NUCLEOTIDE SEQUENCE</scope>
    <source>
        <strain evidence="2">DSM 106290</strain>
    </source>
</reference>
<feature type="region of interest" description="Disordered" evidence="1">
    <location>
        <begin position="30"/>
        <end position="50"/>
    </location>
</feature>
<accession>A0A895XJI3</accession>
<evidence type="ECO:0000313" key="2">
    <source>
        <dbReference type="EMBL" id="QSB05494.1"/>
    </source>
</evidence>
<sequence>MTFRGPAAIVVAGLLASSLTGCDLLEAADAGPSEEATQHSDIQSTELERRQTQPASEYEAFLADCIGAEGFDYLPLSGRFDLEAELAEDSREFQEKYAYGVATVIVEKTAIQMRAQAAAEAADAQFHAMSDADQLGYFSLAAACDEQAFATFGLSALTMLEYSHEEWEEAAQQVREEIDANADYRQHVAGWNECLSEELGHEVAHDPHLVRYSFQVQADEIYQAYREAGERIVEQELGQWDGFTAEGLLSTEHFEQLQQFAGQEWALSDADLACQDAGYDPWTLGDELFDELMVERLGILTK</sequence>